<protein>
    <submittedName>
        <fullName evidence="1">Uncharacterized protein</fullName>
    </submittedName>
</protein>
<dbReference type="EMBL" id="FO203527">
    <property type="protein sequence ID" value="CCO61409.1"/>
    <property type="molecule type" value="Genomic_DNA"/>
</dbReference>
<dbReference type="KEGG" id="vni:VIBNI_B1676"/>
<evidence type="ECO:0000313" key="1">
    <source>
        <dbReference type="EMBL" id="CCO61409.1"/>
    </source>
</evidence>
<name>U4KHN5_9VIBR</name>
<dbReference type="Proteomes" id="UP000016895">
    <property type="component" value="Chromosome 2"/>
</dbReference>
<dbReference type="AlphaFoldDB" id="U4KHN5"/>
<proteinExistence type="predicted"/>
<reference evidence="1 2" key="1">
    <citation type="journal article" date="2013" name="ISME J.">
        <title>Comparative genomics of pathogenic lineages of Vibrio nigripulchritudo identifies virulence-associated traits.</title>
        <authorList>
            <person name="Goudenege D."/>
            <person name="Labreuche Y."/>
            <person name="Krin E."/>
            <person name="Ansquer D."/>
            <person name="Mangenot S."/>
            <person name="Calteau A."/>
            <person name="Medigue C."/>
            <person name="Mazel D."/>
            <person name="Polz M.F."/>
            <person name="Le Roux F."/>
        </authorList>
    </citation>
    <scope>NUCLEOTIDE SEQUENCE [LARGE SCALE GENOMIC DNA]</scope>
    <source>
        <strain evidence="2">SnF1</strain>
    </source>
</reference>
<accession>U4KHN5</accession>
<dbReference type="PATRIC" id="fig|1260221.3.peg.5262"/>
<keyword evidence="2" id="KW-1185">Reference proteome</keyword>
<sequence>MSKCECHSYIQENDFFGANPFNQLNSGINWIESNEGPQYG</sequence>
<gene>
    <name evidence="1" type="ORF">VIBNI_B1676</name>
</gene>
<evidence type="ECO:0000313" key="2">
    <source>
        <dbReference type="Proteomes" id="UP000016895"/>
    </source>
</evidence>
<dbReference type="STRING" id="28173.VIBNI_B1676"/>
<organism evidence="1 2">
    <name type="scientific">Vibrio nigripulchritudo</name>
    <dbReference type="NCBI Taxonomy" id="28173"/>
    <lineage>
        <taxon>Bacteria</taxon>
        <taxon>Pseudomonadati</taxon>
        <taxon>Pseudomonadota</taxon>
        <taxon>Gammaproteobacteria</taxon>
        <taxon>Vibrionales</taxon>
        <taxon>Vibrionaceae</taxon>
        <taxon>Vibrio</taxon>
    </lineage>
</organism>